<dbReference type="PANTHER" id="PTHR18640">
    <property type="entry name" value="SOLUTE CARRIER FAMILY 10 MEMBER 7"/>
    <property type="match status" value="1"/>
</dbReference>
<feature type="transmembrane region" description="Helical" evidence="1">
    <location>
        <begin position="219"/>
        <end position="244"/>
    </location>
</feature>
<accession>E1R3U2</accession>
<dbReference type="PANTHER" id="PTHR18640:SF5">
    <property type="entry name" value="SODIUM_BILE ACID COTRANSPORTER 7"/>
    <property type="match status" value="1"/>
</dbReference>
<dbReference type="AlphaFoldDB" id="E1R3U2"/>
<reference evidence="2 3" key="1">
    <citation type="journal article" date="2010" name="Stand. Genomic Sci.">
        <title>Complete genome sequence of Spirochaeta smaragdinae type strain (SEBR 4228).</title>
        <authorList>
            <person name="Mavromatis K."/>
            <person name="Yasawong M."/>
            <person name="Chertkov O."/>
            <person name="Lapidus A."/>
            <person name="Lucas S."/>
            <person name="Nolan M."/>
            <person name="Del Rio T.G."/>
            <person name="Tice H."/>
            <person name="Cheng J.F."/>
            <person name="Pitluck S."/>
            <person name="Liolios K."/>
            <person name="Ivanova N."/>
            <person name="Tapia R."/>
            <person name="Han C."/>
            <person name="Bruce D."/>
            <person name="Goodwin L."/>
            <person name="Pati A."/>
            <person name="Chen A."/>
            <person name="Palaniappan K."/>
            <person name="Land M."/>
            <person name="Hauser L."/>
            <person name="Chang Y.J."/>
            <person name="Jeffries C.D."/>
            <person name="Detter J.C."/>
            <person name="Rohde M."/>
            <person name="Brambilla E."/>
            <person name="Spring S."/>
            <person name="Goker M."/>
            <person name="Sikorski J."/>
            <person name="Woyke T."/>
            <person name="Bristow J."/>
            <person name="Eisen J.A."/>
            <person name="Markowitz V."/>
            <person name="Hugenholtz P."/>
            <person name="Klenk H.P."/>
            <person name="Kyrpides N.C."/>
        </authorList>
    </citation>
    <scope>NUCLEOTIDE SEQUENCE [LARGE SCALE GENOMIC DNA]</scope>
    <source>
        <strain evidence="3">DSM 11293 / JCM 15392 / SEBR 4228</strain>
    </source>
</reference>
<dbReference type="EMBL" id="CP002116">
    <property type="protein sequence ID" value="ADK82063.1"/>
    <property type="molecule type" value="Genomic_DNA"/>
</dbReference>
<dbReference type="eggNOG" id="COG0385">
    <property type="taxonomic scope" value="Bacteria"/>
</dbReference>
<dbReference type="OrthoDB" id="370083at2"/>
<feature type="transmembrane region" description="Helical" evidence="1">
    <location>
        <begin position="284"/>
        <end position="311"/>
    </location>
</feature>
<keyword evidence="1" id="KW-1133">Transmembrane helix</keyword>
<dbReference type="Gene3D" id="1.20.1530.20">
    <property type="match status" value="1"/>
</dbReference>
<proteinExistence type="predicted"/>
<protein>
    <submittedName>
        <fullName evidence="2">Bile acid:sodium symporter</fullName>
    </submittedName>
</protein>
<name>E1R3U2_SEDSS</name>
<feature type="transmembrane region" description="Helical" evidence="1">
    <location>
        <begin position="256"/>
        <end position="278"/>
    </location>
</feature>
<feature type="transmembrane region" description="Helical" evidence="1">
    <location>
        <begin position="33"/>
        <end position="50"/>
    </location>
</feature>
<feature type="transmembrane region" description="Helical" evidence="1">
    <location>
        <begin position="62"/>
        <end position="84"/>
    </location>
</feature>
<dbReference type="Pfam" id="PF13593">
    <property type="entry name" value="SBF_like"/>
    <property type="match status" value="1"/>
</dbReference>
<feature type="transmembrane region" description="Helical" evidence="1">
    <location>
        <begin position="136"/>
        <end position="160"/>
    </location>
</feature>
<dbReference type="Proteomes" id="UP000002318">
    <property type="component" value="Chromosome"/>
</dbReference>
<evidence type="ECO:0000256" key="1">
    <source>
        <dbReference type="SAM" id="Phobius"/>
    </source>
</evidence>
<dbReference type="RefSeq" id="WP_013255522.1">
    <property type="nucleotide sequence ID" value="NC_014364.1"/>
</dbReference>
<dbReference type="GO" id="GO:0005886">
    <property type="term" value="C:plasma membrane"/>
    <property type="evidence" value="ECO:0007669"/>
    <property type="project" value="TreeGrafter"/>
</dbReference>
<evidence type="ECO:0000313" key="3">
    <source>
        <dbReference type="Proteomes" id="UP000002318"/>
    </source>
</evidence>
<dbReference type="KEGG" id="ssm:Spirs_2961"/>
<feature type="transmembrane region" description="Helical" evidence="1">
    <location>
        <begin position="6"/>
        <end position="21"/>
    </location>
</feature>
<dbReference type="InterPro" id="IPR016833">
    <property type="entry name" value="Put_Na-Bile_cotransptr"/>
</dbReference>
<feature type="transmembrane region" description="Helical" evidence="1">
    <location>
        <begin position="186"/>
        <end position="207"/>
    </location>
</feature>
<keyword evidence="1" id="KW-0472">Membrane</keyword>
<keyword evidence="3" id="KW-1185">Reference proteome</keyword>
<dbReference type="InterPro" id="IPR038770">
    <property type="entry name" value="Na+/solute_symporter_sf"/>
</dbReference>
<organism evidence="2 3">
    <name type="scientific">Sediminispirochaeta smaragdinae (strain DSM 11293 / JCM 15392 / SEBR 4228)</name>
    <name type="common">Spirochaeta smaragdinae</name>
    <dbReference type="NCBI Taxonomy" id="573413"/>
    <lineage>
        <taxon>Bacteria</taxon>
        <taxon>Pseudomonadati</taxon>
        <taxon>Spirochaetota</taxon>
        <taxon>Spirochaetia</taxon>
        <taxon>Spirochaetales</taxon>
        <taxon>Spirochaetaceae</taxon>
        <taxon>Sediminispirochaeta</taxon>
    </lineage>
</organism>
<sequence>MDRHINFFLVLAITLFITWFLRDFGGMLNSHEMFATVTIMLMYVGMGMTTDSRQLLVGLRNWKLILFSQFSLFGLSPILAYGIFHAVMRYSHLEYAIGLLFLGCLPTTITSCIMLTKEYGGNTVGALYNSIVSQFLGLLLTPLLLSTLLATQFISVIPFSQVVENLCQKMIIPFAIGQFLRQRHVLLGRIPGIVTYYGIFFILYMKLAATFCKGDLLEYFHLLSIPLIGVFAFCSLLLLLVSLLTVGCKFSRKDQVCSIFTGTQKTMGMGIPLATIYFPKNEEIVSSVSLLIIFYYILIMVGAAFVVVRILPKQKI</sequence>
<feature type="transmembrane region" description="Helical" evidence="1">
    <location>
        <begin position="96"/>
        <end position="116"/>
    </location>
</feature>
<dbReference type="HOGENOM" id="CLU_039013_0_0_12"/>
<evidence type="ECO:0000313" key="2">
    <source>
        <dbReference type="EMBL" id="ADK82063.1"/>
    </source>
</evidence>
<keyword evidence="1" id="KW-0812">Transmembrane</keyword>
<gene>
    <name evidence="2" type="ordered locus">Spirs_2961</name>
</gene>